<dbReference type="EMBL" id="JAGTJQ010000013">
    <property type="protein sequence ID" value="KAH7014310.1"/>
    <property type="molecule type" value="Genomic_DNA"/>
</dbReference>
<evidence type="ECO:0000256" key="1">
    <source>
        <dbReference type="SAM" id="SignalP"/>
    </source>
</evidence>
<keyword evidence="1" id="KW-0732">Signal</keyword>
<feature type="chain" id="PRO_5040270494" evidence="1">
    <location>
        <begin position="22"/>
        <end position="141"/>
    </location>
</feature>
<protein>
    <submittedName>
        <fullName evidence="2">Uncharacterized protein</fullName>
    </submittedName>
</protein>
<accession>A0A9P9BIF5</accession>
<name>A0A9P9BIF5_9PEZI</name>
<proteinExistence type="predicted"/>
<dbReference type="AlphaFoldDB" id="A0A9P9BIF5"/>
<dbReference type="Proteomes" id="UP000756346">
    <property type="component" value="Unassembled WGS sequence"/>
</dbReference>
<dbReference type="RefSeq" id="XP_046005277.1">
    <property type="nucleotide sequence ID" value="XM_046155771.1"/>
</dbReference>
<organism evidence="2 3">
    <name type="scientific">Microdochium trichocladiopsis</name>
    <dbReference type="NCBI Taxonomy" id="1682393"/>
    <lineage>
        <taxon>Eukaryota</taxon>
        <taxon>Fungi</taxon>
        <taxon>Dikarya</taxon>
        <taxon>Ascomycota</taxon>
        <taxon>Pezizomycotina</taxon>
        <taxon>Sordariomycetes</taxon>
        <taxon>Xylariomycetidae</taxon>
        <taxon>Xylariales</taxon>
        <taxon>Microdochiaceae</taxon>
        <taxon>Microdochium</taxon>
    </lineage>
</organism>
<gene>
    <name evidence="2" type="ORF">B0I36DRAFT_338522</name>
</gene>
<feature type="signal peptide" evidence="1">
    <location>
        <begin position="1"/>
        <end position="21"/>
    </location>
</feature>
<keyword evidence="3" id="KW-1185">Reference proteome</keyword>
<reference evidence="2" key="1">
    <citation type="journal article" date="2021" name="Nat. Commun.">
        <title>Genetic determinants of endophytism in the Arabidopsis root mycobiome.</title>
        <authorList>
            <person name="Mesny F."/>
            <person name="Miyauchi S."/>
            <person name="Thiergart T."/>
            <person name="Pickel B."/>
            <person name="Atanasova L."/>
            <person name="Karlsson M."/>
            <person name="Huettel B."/>
            <person name="Barry K.W."/>
            <person name="Haridas S."/>
            <person name="Chen C."/>
            <person name="Bauer D."/>
            <person name="Andreopoulos W."/>
            <person name="Pangilinan J."/>
            <person name="LaButti K."/>
            <person name="Riley R."/>
            <person name="Lipzen A."/>
            <person name="Clum A."/>
            <person name="Drula E."/>
            <person name="Henrissat B."/>
            <person name="Kohler A."/>
            <person name="Grigoriev I.V."/>
            <person name="Martin F.M."/>
            <person name="Hacquard S."/>
        </authorList>
    </citation>
    <scope>NUCLEOTIDE SEQUENCE</scope>
    <source>
        <strain evidence="2">MPI-CAGE-CH-0230</strain>
    </source>
</reference>
<dbReference type="GeneID" id="70185317"/>
<evidence type="ECO:0000313" key="2">
    <source>
        <dbReference type="EMBL" id="KAH7014310.1"/>
    </source>
</evidence>
<comment type="caution">
    <text evidence="2">The sequence shown here is derived from an EMBL/GenBank/DDBJ whole genome shotgun (WGS) entry which is preliminary data.</text>
</comment>
<evidence type="ECO:0000313" key="3">
    <source>
        <dbReference type="Proteomes" id="UP000756346"/>
    </source>
</evidence>
<sequence length="141" mass="13448">MHSSAPLYVALASSLSQVGTALGTSPTDITTTIYPGANPSTVSSYDLGGFWSSFLSGLGTDHGSSHTTGAPASTALGTVTLSEALSTESISNLVTSGGGPSLTTTLAFSNPTGAAVAGAGQPGGGVVMGLAGAVVVAGVFV</sequence>